<dbReference type="Pfam" id="PF00001">
    <property type="entry name" value="7tm_1"/>
    <property type="match status" value="1"/>
</dbReference>
<dbReference type="FunFam" id="1.20.1070.10:FF:000291">
    <property type="entry name" value="Predicted protein"/>
    <property type="match status" value="1"/>
</dbReference>
<dbReference type="RefSeq" id="XP_038060342.1">
    <property type="nucleotide sequence ID" value="XM_038204414.1"/>
</dbReference>
<feature type="transmembrane region" description="Helical" evidence="10">
    <location>
        <begin position="96"/>
        <end position="121"/>
    </location>
</feature>
<keyword evidence="13" id="KW-1185">Reference proteome</keyword>
<evidence type="ECO:0000256" key="3">
    <source>
        <dbReference type="ARBA" id="ARBA00022692"/>
    </source>
</evidence>
<evidence type="ECO:0000313" key="12">
    <source>
        <dbReference type="EnsemblMetazoa" id="XP_038060342.1"/>
    </source>
</evidence>
<keyword evidence="4 10" id="KW-1133">Transmembrane helix</keyword>
<dbReference type="EnsemblMetazoa" id="XM_038204414.1">
    <property type="protein sequence ID" value="XP_038060342.1"/>
    <property type="gene ID" value="LOC119731280"/>
</dbReference>
<feature type="transmembrane region" description="Helical" evidence="10">
    <location>
        <begin position="62"/>
        <end position="84"/>
    </location>
</feature>
<dbReference type="GO" id="GO:0005886">
    <property type="term" value="C:plasma membrane"/>
    <property type="evidence" value="ECO:0007669"/>
    <property type="project" value="TreeGrafter"/>
</dbReference>
<dbReference type="OMA" id="IHMMIEY"/>
<evidence type="ECO:0000256" key="2">
    <source>
        <dbReference type="ARBA" id="ARBA00010663"/>
    </source>
</evidence>
<feature type="transmembrane region" description="Helical" evidence="10">
    <location>
        <begin position="281"/>
        <end position="299"/>
    </location>
</feature>
<evidence type="ECO:0000256" key="7">
    <source>
        <dbReference type="ARBA" id="ARBA00023170"/>
    </source>
</evidence>
<comment type="similarity">
    <text evidence="2 9">Belongs to the G-protein coupled receptor 1 family.</text>
</comment>
<evidence type="ECO:0000256" key="8">
    <source>
        <dbReference type="ARBA" id="ARBA00023224"/>
    </source>
</evidence>
<proteinExistence type="inferred from homology"/>
<feature type="transmembrane region" description="Helical" evidence="10">
    <location>
        <begin position="227"/>
        <end position="248"/>
    </location>
</feature>
<protein>
    <recommendedName>
        <fullName evidence="11">G-protein coupled receptors family 1 profile domain-containing protein</fullName>
    </recommendedName>
</protein>
<evidence type="ECO:0000259" key="11">
    <source>
        <dbReference type="PROSITE" id="PS50262"/>
    </source>
</evidence>
<dbReference type="PANTHER" id="PTHR45695">
    <property type="entry name" value="LEUCOKININ RECEPTOR-RELATED"/>
    <property type="match status" value="1"/>
</dbReference>
<dbReference type="InterPro" id="IPR000611">
    <property type="entry name" value="NPY_rcpt"/>
</dbReference>
<feature type="transmembrane region" description="Helical" evidence="10">
    <location>
        <begin position="175"/>
        <end position="197"/>
    </location>
</feature>
<dbReference type="Gene3D" id="1.20.1070.10">
    <property type="entry name" value="Rhodopsin 7-helix transmembrane proteins"/>
    <property type="match status" value="1"/>
</dbReference>
<keyword evidence="3 9" id="KW-0812">Transmembrane</keyword>
<accession>A0A914A924</accession>
<dbReference type="PROSITE" id="PS00237">
    <property type="entry name" value="G_PROTEIN_RECEP_F1_1"/>
    <property type="match status" value="1"/>
</dbReference>
<keyword evidence="5 9" id="KW-0297">G-protein coupled receptor</keyword>
<dbReference type="SMART" id="SM01381">
    <property type="entry name" value="7TM_GPCR_Srsx"/>
    <property type="match status" value="1"/>
</dbReference>
<evidence type="ECO:0000256" key="5">
    <source>
        <dbReference type="ARBA" id="ARBA00023040"/>
    </source>
</evidence>
<feature type="transmembrane region" description="Helical" evidence="10">
    <location>
        <begin position="319"/>
        <end position="342"/>
    </location>
</feature>
<dbReference type="GO" id="GO:0004983">
    <property type="term" value="F:neuropeptide Y receptor activity"/>
    <property type="evidence" value="ECO:0007669"/>
    <property type="project" value="InterPro"/>
</dbReference>
<evidence type="ECO:0000256" key="10">
    <source>
        <dbReference type="SAM" id="Phobius"/>
    </source>
</evidence>
<dbReference type="AlphaFoldDB" id="A0A914A924"/>
<keyword evidence="6 10" id="KW-0472">Membrane</keyword>
<feature type="transmembrane region" description="Helical" evidence="10">
    <location>
        <begin position="133"/>
        <end position="154"/>
    </location>
</feature>
<evidence type="ECO:0000256" key="6">
    <source>
        <dbReference type="ARBA" id="ARBA00023136"/>
    </source>
</evidence>
<evidence type="ECO:0000313" key="13">
    <source>
        <dbReference type="Proteomes" id="UP000887568"/>
    </source>
</evidence>
<sequence>MDSDYYSYNRYVPYNLMLENKTLEELLASLNFTSLGAFIDEYDVELEPIAYDLSTKADAGLITSYTVIFLMSLVGNLLVVLAVARKRSMRTVINAFIVSLATSDLLITLFCIPFTLVEIITVDWVLGTYMCKLLNYITMVAVVSSVLTLTTIAIERHHAICYPLRARIIQTPKRAAILIAGLWVFSMLLVSPLLFVLEVELELDPFSGTTYKFCLEAWAHHDQKKTFTLLLVLFLYVIPVFTMTILYLRVVHRLWIRKAISPVEAPGSMATASSLRNKRRATKMLIVVVILFAVCWLPFHVVSIVRDFSHLLDSERNRLMLAIVQLIGFSNSFNNPIVYAFLNENFKRTFRKTLCVRPKTKPGKKKVKRSTTHLISPYAVQTTL</sequence>
<dbReference type="PANTHER" id="PTHR45695:SF15">
    <property type="entry name" value="OPSIN RH2"/>
    <property type="match status" value="1"/>
</dbReference>
<evidence type="ECO:0000256" key="9">
    <source>
        <dbReference type="RuleBase" id="RU000688"/>
    </source>
</evidence>
<keyword evidence="8 9" id="KW-0807">Transducer</keyword>
<reference evidence="12" key="1">
    <citation type="submission" date="2022-11" db="UniProtKB">
        <authorList>
            <consortium name="EnsemblMetazoa"/>
        </authorList>
    </citation>
    <scope>IDENTIFICATION</scope>
</reference>
<evidence type="ECO:0000256" key="1">
    <source>
        <dbReference type="ARBA" id="ARBA00004141"/>
    </source>
</evidence>
<dbReference type="GeneID" id="119731280"/>
<dbReference type="PROSITE" id="PS50262">
    <property type="entry name" value="G_PROTEIN_RECEP_F1_2"/>
    <property type="match status" value="1"/>
</dbReference>
<dbReference type="Proteomes" id="UP000887568">
    <property type="component" value="Unplaced"/>
</dbReference>
<evidence type="ECO:0000256" key="4">
    <source>
        <dbReference type="ARBA" id="ARBA00022989"/>
    </source>
</evidence>
<keyword evidence="7 9" id="KW-0675">Receptor</keyword>
<dbReference type="InterPro" id="IPR017452">
    <property type="entry name" value="GPCR_Rhodpsn_7TM"/>
</dbReference>
<dbReference type="InterPro" id="IPR000276">
    <property type="entry name" value="GPCR_Rhodpsn"/>
</dbReference>
<organism evidence="12 13">
    <name type="scientific">Patiria miniata</name>
    <name type="common">Bat star</name>
    <name type="synonym">Asterina miniata</name>
    <dbReference type="NCBI Taxonomy" id="46514"/>
    <lineage>
        <taxon>Eukaryota</taxon>
        <taxon>Metazoa</taxon>
        <taxon>Echinodermata</taxon>
        <taxon>Eleutherozoa</taxon>
        <taxon>Asterozoa</taxon>
        <taxon>Asteroidea</taxon>
        <taxon>Valvatacea</taxon>
        <taxon>Valvatida</taxon>
        <taxon>Asterinidae</taxon>
        <taxon>Patiria</taxon>
    </lineage>
</organism>
<comment type="subcellular location">
    <subcellularLocation>
        <location evidence="1">Membrane</location>
        <topology evidence="1">Multi-pass membrane protein</topology>
    </subcellularLocation>
</comment>
<dbReference type="OrthoDB" id="9979846at2759"/>
<name>A0A914A924_PATMI</name>
<dbReference type="PRINTS" id="PR00237">
    <property type="entry name" value="GPCRRHODOPSN"/>
</dbReference>
<dbReference type="PRINTS" id="PR01012">
    <property type="entry name" value="NRPEPTIDEYR"/>
</dbReference>
<feature type="domain" description="G-protein coupled receptors family 1 profile" evidence="11">
    <location>
        <begin position="75"/>
        <end position="339"/>
    </location>
</feature>
<dbReference type="SUPFAM" id="SSF81321">
    <property type="entry name" value="Family A G protein-coupled receptor-like"/>
    <property type="match status" value="1"/>
</dbReference>